<evidence type="ECO:0000313" key="3">
    <source>
        <dbReference type="Proteomes" id="UP000325113"/>
    </source>
</evidence>
<reference evidence="2 3" key="1">
    <citation type="submission" date="2019-07" db="EMBL/GenBank/DDBJ databases">
        <title>Genomes of Cafeteria roenbergensis.</title>
        <authorList>
            <person name="Fischer M.G."/>
            <person name="Hackl T."/>
            <person name="Roman M."/>
        </authorList>
    </citation>
    <scope>NUCLEOTIDE SEQUENCE [LARGE SCALE GENOMIC DNA]</scope>
    <source>
        <strain evidence="2 3">Cflag</strain>
    </source>
</reference>
<evidence type="ECO:0000313" key="2">
    <source>
        <dbReference type="EMBL" id="KAA0146788.1"/>
    </source>
</evidence>
<dbReference type="AlphaFoldDB" id="A0A5A8C1M0"/>
<feature type="compositionally biased region" description="Low complexity" evidence="1">
    <location>
        <begin position="882"/>
        <end position="891"/>
    </location>
</feature>
<dbReference type="Proteomes" id="UP000325113">
    <property type="component" value="Unassembled WGS sequence"/>
</dbReference>
<feature type="region of interest" description="Disordered" evidence="1">
    <location>
        <begin position="882"/>
        <end position="902"/>
    </location>
</feature>
<protein>
    <submittedName>
        <fullName evidence="2">Uncharacterized protein</fullName>
    </submittedName>
</protein>
<dbReference type="EMBL" id="VLTM01000177">
    <property type="protein sequence ID" value="KAA0146788.1"/>
    <property type="molecule type" value="Genomic_DNA"/>
</dbReference>
<name>A0A5A8C1M0_CAFRO</name>
<sequence>MATDGRARTVVAVGEAEAHEANAAGGAGGGDAVQAVPLAALVDDPSPLCGPRVAVRTAAASSSRGSRGPVTRVVALSRDRVYLFGLPRLSGAHLGDVPSRRVRLGAAPEAATWSADGQCAFVGDALGRLSLLVANGQLLSQKQVFKPTGDEGGDAAAAVAAGSGLAVGSAFAGIQCARPSAEAMSATAGSGGSPPEEELVAVAVSGAALVMRRLQLPALVAAAAARDDAAVKAVVRRNRVSQFHASSAHMKGPMACMAAGWREAGTAVALVALAGPVAVAVWVLPRGPGADSGSAADTAPVASLPRAALSSAPVAAALRPGSMQLALGHADGSVSLWECPSAGQPPAFIAAGSARGLPGCGPVLGLAWASGAAAGLFEEPEVLVATRSGDVGAPGVACFLRPPPLEEPDVDPAHDLAIVAQAPVPMPPRGSAPGSAGGHVAPAAMIDVAADEDECDDAADEDGVPVVGRTAVAPRLLLASLGSVEGLGDAGARCLVLHQLEPTPLADRMEAAVRRGGRSEAAALAEAAGLDPTDAARAEATVLAHEMRSSADRAEAECASADDAKRFRAEDRSRARRLAGVLDEVVSAGDASFAVALCAEAVPLCQATMKALVAYAGAAAGAEESPGAAGAAGDAPAGKGGRPGVPGAALDPACGAEAADAAESAAGDAAALAARWAAFEAMTAAGRRASGAHAPAQGAADFERAAWVSFRDGSWAGAAAALVRAGMLWEARSAWERQPTAAGARAVAAALRDLPDWVRPSAWAPWVRASVLPLLDQRDAVLLEPWAVAEALRCEAAGMDPSEARWACQALLPREACAAAGVASSGRDAPAHAEPQPPATPGELCAPANAAGSLGAAAASLAGWRQLCLGGAAAAAQASAGQGSADPASAGVPPPSASPAAAPLGAWMLRGGQQPSAEAAAAADAEHDPVRSAASLISEAKATAARWAALINAASVAGGGAAAAAASAAQAVTADEGPEAPPMRLLPRLWALLDEQAFLAERAGLRVPLAELAADWPSGVAVLLLDREPVASLLGATAVPIVRAWCDRHGVDADSVLADYAEELAEAAAVTRQDALDSPAMSEGEEEAEAAGAGAAADRGDASQGSGKAAEEEKAEEGEGEEEEDADAVPVGAEALRSDIASPDGR</sequence>
<feature type="region of interest" description="Disordered" evidence="1">
    <location>
        <begin position="1072"/>
        <end position="1146"/>
    </location>
</feature>
<feature type="compositionally biased region" description="Acidic residues" evidence="1">
    <location>
        <begin position="1113"/>
        <end position="1127"/>
    </location>
</feature>
<gene>
    <name evidence="2" type="ORF">FNF31_07694</name>
</gene>
<evidence type="ECO:0000256" key="1">
    <source>
        <dbReference type="SAM" id="MobiDB-lite"/>
    </source>
</evidence>
<feature type="compositionally biased region" description="Low complexity" evidence="1">
    <location>
        <begin position="625"/>
        <end position="637"/>
    </location>
</feature>
<organism evidence="2 3">
    <name type="scientific">Cafeteria roenbergensis</name>
    <name type="common">Marine flagellate</name>
    <dbReference type="NCBI Taxonomy" id="33653"/>
    <lineage>
        <taxon>Eukaryota</taxon>
        <taxon>Sar</taxon>
        <taxon>Stramenopiles</taxon>
        <taxon>Bigyra</taxon>
        <taxon>Opalozoa</taxon>
        <taxon>Bicosoecida</taxon>
        <taxon>Cafeteriaceae</taxon>
        <taxon>Cafeteria</taxon>
    </lineage>
</organism>
<proteinExistence type="predicted"/>
<comment type="caution">
    <text evidence="2">The sequence shown here is derived from an EMBL/GenBank/DDBJ whole genome shotgun (WGS) entry which is preliminary data.</text>
</comment>
<accession>A0A5A8C1M0</accession>
<feature type="region of interest" description="Disordered" evidence="1">
    <location>
        <begin position="625"/>
        <end position="644"/>
    </location>
</feature>